<organism evidence="2 3">
    <name type="scientific">Natrarchaeobaculum sulfurireducens</name>
    <dbReference type="NCBI Taxonomy" id="2044521"/>
    <lineage>
        <taxon>Archaea</taxon>
        <taxon>Methanobacteriati</taxon>
        <taxon>Methanobacteriota</taxon>
        <taxon>Stenosarchaea group</taxon>
        <taxon>Halobacteria</taxon>
        <taxon>Halobacteriales</taxon>
        <taxon>Natrialbaceae</taxon>
        <taxon>Natrarchaeobaculum</taxon>
    </lineage>
</organism>
<keyword evidence="1" id="KW-0812">Transmembrane</keyword>
<keyword evidence="1" id="KW-0472">Membrane</keyword>
<name>A0A346PUN2_9EURY</name>
<dbReference type="Proteomes" id="UP000258613">
    <property type="component" value="Chromosome"/>
</dbReference>
<accession>A0A346PUN2</accession>
<dbReference type="RefSeq" id="WP_117369682.1">
    <property type="nucleotide sequence ID" value="NZ_CP027033.1"/>
</dbReference>
<evidence type="ECO:0000256" key="1">
    <source>
        <dbReference type="SAM" id="Phobius"/>
    </source>
</evidence>
<dbReference type="OrthoDB" id="214274at2157"/>
<reference evidence="3" key="1">
    <citation type="submission" date="2018-02" db="EMBL/GenBank/DDBJ databases">
        <title>Phenotypic and genomic properties of facultatively anaerobic sulfur-reducing natronoarchaea from hypersaline soda lakes.</title>
        <authorList>
            <person name="Sorokin D.Y."/>
            <person name="Kublanov I.V."/>
            <person name="Roman P."/>
            <person name="Sinninghe Damste J.S."/>
            <person name="Golyshin P.N."/>
            <person name="Rojo D."/>
            <person name="Ciordia S."/>
            <person name="Mena M.D.C."/>
            <person name="Ferrer M."/>
            <person name="Messina E."/>
            <person name="Smedile F."/>
            <person name="La Spada G."/>
            <person name="La Cono V."/>
            <person name="Yakimov M.M."/>
        </authorList>
    </citation>
    <scope>NUCLEOTIDE SEQUENCE [LARGE SCALE GENOMIC DNA]</scope>
    <source>
        <strain evidence="3">AArc-Mg</strain>
    </source>
</reference>
<proteinExistence type="predicted"/>
<gene>
    <name evidence="2" type="ORF">AArcMg_3242</name>
</gene>
<dbReference type="EMBL" id="CP027033">
    <property type="protein sequence ID" value="AXR83227.1"/>
    <property type="molecule type" value="Genomic_DNA"/>
</dbReference>
<feature type="transmembrane region" description="Helical" evidence="1">
    <location>
        <begin position="23"/>
        <end position="42"/>
    </location>
</feature>
<dbReference type="GeneID" id="37643733"/>
<evidence type="ECO:0000313" key="3">
    <source>
        <dbReference type="Proteomes" id="UP000258613"/>
    </source>
</evidence>
<evidence type="ECO:0000313" key="2">
    <source>
        <dbReference type="EMBL" id="AXR83227.1"/>
    </source>
</evidence>
<dbReference type="KEGG" id="nag:AArcMg_3242"/>
<keyword evidence="3" id="KW-1185">Reference proteome</keyword>
<dbReference type="InterPro" id="IPR047676">
    <property type="entry name" value="FxLYD_dom"/>
</dbReference>
<protein>
    <submittedName>
        <fullName evidence="2">Uncharacterized protein</fullName>
    </submittedName>
</protein>
<sequence>MSRTRRSADATAGRDDRWNRRRVLAGVGVGVTVAFAGCNGVLGQNAPSYEEGTVDVDGEPRSADEMAAAEALADQEIDDGMTPLDSLSLEDHEFVFEDDFRGATVQGTIANDGDDRIQSAEVRTRIYDPDGDQLGRYLDFTGDLESGSTWAFEVVLLESPDEIGGYDVAALGTPS</sequence>
<dbReference type="AlphaFoldDB" id="A0A346PUN2"/>
<keyword evidence="1" id="KW-1133">Transmembrane helix</keyword>
<dbReference type="NCBIfam" id="NF038353">
    <property type="entry name" value="FxLYD_dom"/>
    <property type="match status" value="1"/>
</dbReference>